<name>F9X7M6_ZYMTI</name>
<dbReference type="STRING" id="336722.F9X7M6"/>
<keyword evidence="3" id="KW-1185">Reference proteome</keyword>
<dbReference type="KEGG" id="ztr:MYCGRDRAFT_38090"/>
<dbReference type="OrthoDB" id="3647238at2759"/>
<dbReference type="Pfam" id="PF06985">
    <property type="entry name" value="HET"/>
    <property type="match status" value="1"/>
</dbReference>
<dbReference type="OMA" id="RIRCELY"/>
<dbReference type="AlphaFoldDB" id="F9X7M6"/>
<dbReference type="HOGENOM" id="CLU_004184_6_2_1"/>
<feature type="non-terminal residue" evidence="2">
    <location>
        <position position="135"/>
    </location>
</feature>
<evidence type="ECO:0000313" key="2">
    <source>
        <dbReference type="EMBL" id="EGP89545.1"/>
    </source>
</evidence>
<evidence type="ECO:0000313" key="3">
    <source>
        <dbReference type="Proteomes" id="UP000008062"/>
    </source>
</evidence>
<dbReference type="RefSeq" id="XP_003854569.1">
    <property type="nucleotide sequence ID" value="XM_003854521.1"/>
</dbReference>
<dbReference type="InParanoid" id="F9X7M6"/>
<feature type="domain" description="Heterokaryon incompatibility" evidence="1">
    <location>
        <begin position="51"/>
        <end position="134"/>
    </location>
</feature>
<gene>
    <name evidence="2" type="ORF">MYCGRDRAFT_38090</name>
</gene>
<dbReference type="Proteomes" id="UP000008062">
    <property type="component" value="Chromosome 3"/>
</dbReference>
<dbReference type="PANTHER" id="PTHR24148:SF73">
    <property type="entry name" value="HET DOMAIN PROTEIN (AFU_ORTHOLOGUE AFUA_8G01020)"/>
    <property type="match status" value="1"/>
</dbReference>
<dbReference type="EMBL" id="CM001198">
    <property type="protein sequence ID" value="EGP89545.1"/>
    <property type="molecule type" value="Genomic_DNA"/>
</dbReference>
<dbReference type="eggNOG" id="ENOG502SIQP">
    <property type="taxonomic scope" value="Eukaryota"/>
</dbReference>
<reference evidence="2 3" key="1">
    <citation type="journal article" date="2011" name="PLoS Genet.">
        <title>Finished genome of the fungal wheat pathogen Mycosphaerella graminicola reveals dispensome structure, chromosome plasticity, and stealth pathogenesis.</title>
        <authorList>
            <person name="Goodwin S.B."/>
            <person name="Ben M'barek S."/>
            <person name="Dhillon B."/>
            <person name="Wittenberg A.H.J."/>
            <person name="Crane C.F."/>
            <person name="Hane J.K."/>
            <person name="Foster A.J."/>
            <person name="Van der Lee T.A.J."/>
            <person name="Grimwood J."/>
            <person name="Aerts A."/>
            <person name="Antoniw J."/>
            <person name="Bailey A."/>
            <person name="Bluhm B."/>
            <person name="Bowler J."/>
            <person name="Bristow J."/>
            <person name="van der Burgt A."/>
            <person name="Canto-Canche B."/>
            <person name="Churchill A.C.L."/>
            <person name="Conde-Ferraez L."/>
            <person name="Cools H.J."/>
            <person name="Coutinho P.M."/>
            <person name="Csukai M."/>
            <person name="Dehal P."/>
            <person name="De Wit P."/>
            <person name="Donzelli B."/>
            <person name="van de Geest H.C."/>
            <person name="van Ham R.C.H.J."/>
            <person name="Hammond-Kosack K.E."/>
            <person name="Henrissat B."/>
            <person name="Kilian A."/>
            <person name="Kobayashi A.K."/>
            <person name="Koopmann E."/>
            <person name="Kourmpetis Y."/>
            <person name="Kuzniar A."/>
            <person name="Lindquist E."/>
            <person name="Lombard V."/>
            <person name="Maliepaard C."/>
            <person name="Martins N."/>
            <person name="Mehrabi R."/>
            <person name="Nap J.P.H."/>
            <person name="Ponomarenko A."/>
            <person name="Rudd J.J."/>
            <person name="Salamov A."/>
            <person name="Schmutz J."/>
            <person name="Schouten H.J."/>
            <person name="Shapiro H."/>
            <person name="Stergiopoulos I."/>
            <person name="Torriani S.F.F."/>
            <person name="Tu H."/>
            <person name="de Vries R.P."/>
            <person name="Waalwijk C."/>
            <person name="Ware S.B."/>
            <person name="Wiebenga A."/>
            <person name="Zwiers L.-H."/>
            <person name="Oliver R.P."/>
            <person name="Grigoriev I.V."/>
            <person name="Kema G.H.J."/>
        </authorList>
    </citation>
    <scope>NUCLEOTIDE SEQUENCE [LARGE SCALE GENOMIC DNA]</scope>
    <source>
        <strain evidence="3">CBS 115943 / IPO323</strain>
    </source>
</reference>
<dbReference type="GeneID" id="13395756"/>
<accession>F9X7M6</accession>
<dbReference type="PANTHER" id="PTHR24148">
    <property type="entry name" value="ANKYRIN REPEAT DOMAIN-CONTAINING PROTEIN 39 HOMOLOG-RELATED"/>
    <property type="match status" value="1"/>
</dbReference>
<protein>
    <recommendedName>
        <fullName evidence="1">Heterokaryon incompatibility domain-containing protein</fullName>
    </recommendedName>
</protein>
<evidence type="ECO:0000259" key="1">
    <source>
        <dbReference type="Pfam" id="PF06985"/>
    </source>
</evidence>
<proteinExistence type="predicted"/>
<organism evidence="2 3">
    <name type="scientific">Zymoseptoria tritici (strain CBS 115943 / IPO323)</name>
    <name type="common">Speckled leaf blotch fungus</name>
    <name type="synonym">Septoria tritici</name>
    <dbReference type="NCBI Taxonomy" id="336722"/>
    <lineage>
        <taxon>Eukaryota</taxon>
        <taxon>Fungi</taxon>
        <taxon>Dikarya</taxon>
        <taxon>Ascomycota</taxon>
        <taxon>Pezizomycotina</taxon>
        <taxon>Dothideomycetes</taxon>
        <taxon>Dothideomycetidae</taxon>
        <taxon>Mycosphaerellales</taxon>
        <taxon>Mycosphaerellaceae</taxon>
        <taxon>Zymoseptoria</taxon>
    </lineage>
</organism>
<dbReference type="InterPro" id="IPR052895">
    <property type="entry name" value="HetReg/Transcr_Mod"/>
</dbReference>
<dbReference type="InterPro" id="IPR010730">
    <property type="entry name" value="HET"/>
</dbReference>
<sequence>MDVSRAGQCRCRDLDPQSKEIRLVNVLAGQPSDPMRCSLIYTPLSHATVPFETVSYCWGRSTLEKTIEIDERPVAVTASAAGVLYRMRLPDINRLLWIDAISIRQDSDREKPHQISLMGSIYSRAWRNLIWLGDD</sequence>